<reference evidence="2 3" key="1">
    <citation type="journal article" date="2019" name="Sci. Rep.">
        <title>Orb-weaving spider Araneus ventricosus genome elucidates the spidroin gene catalogue.</title>
        <authorList>
            <person name="Kono N."/>
            <person name="Nakamura H."/>
            <person name="Ohtoshi R."/>
            <person name="Moran D.A.P."/>
            <person name="Shinohara A."/>
            <person name="Yoshida Y."/>
            <person name="Fujiwara M."/>
            <person name="Mori M."/>
            <person name="Tomita M."/>
            <person name="Arakawa K."/>
        </authorList>
    </citation>
    <scope>NUCLEOTIDE SEQUENCE [LARGE SCALE GENOMIC DNA]</scope>
</reference>
<dbReference type="Proteomes" id="UP000499080">
    <property type="component" value="Unassembled WGS sequence"/>
</dbReference>
<gene>
    <name evidence="2" type="ORF">AVEN_230956_1</name>
</gene>
<accession>A0A4Y2A463</accession>
<dbReference type="Gene3D" id="3.30.420.10">
    <property type="entry name" value="Ribonuclease H-like superfamily/Ribonuclease H"/>
    <property type="match status" value="1"/>
</dbReference>
<feature type="region of interest" description="Disordered" evidence="1">
    <location>
        <begin position="1"/>
        <end position="21"/>
    </location>
</feature>
<organism evidence="2 3">
    <name type="scientific">Araneus ventricosus</name>
    <name type="common">Orbweaver spider</name>
    <name type="synonym">Epeira ventricosa</name>
    <dbReference type="NCBI Taxonomy" id="182803"/>
    <lineage>
        <taxon>Eukaryota</taxon>
        <taxon>Metazoa</taxon>
        <taxon>Ecdysozoa</taxon>
        <taxon>Arthropoda</taxon>
        <taxon>Chelicerata</taxon>
        <taxon>Arachnida</taxon>
        <taxon>Araneae</taxon>
        <taxon>Araneomorphae</taxon>
        <taxon>Entelegynae</taxon>
        <taxon>Araneoidea</taxon>
        <taxon>Araneidae</taxon>
        <taxon>Araneus</taxon>
    </lineage>
</organism>
<evidence type="ECO:0000313" key="3">
    <source>
        <dbReference type="Proteomes" id="UP000499080"/>
    </source>
</evidence>
<protein>
    <recommendedName>
        <fullName evidence="4">Histone-lysine N-methyltransferase SETMAR</fullName>
    </recommendedName>
</protein>
<evidence type="ECO:0008006" key="4">
    <source>
        <dbReference type="Google" id="ProtNLM"/>
    </source>
</evidence>
<comment type="caution">
    <text evidence="2">The sequence shown here is derived from an EMBL/GenBank/DDBJ whole genome shotgun (WGS) entry which is preliminary data.</text>
</comment>
<evidence type="ECO:0000256" key="1">
    <source>
        <dbReference type="SAM" id="MobiDB-lite"/>
    </source>
</evidence>
<dbReference type="AlphaFoldDB" id="A0A4Y2A463"/>
<sequence>MVGRKSVIEEHRSGRPTMADKARRHNTTFVKRFLPQHVVTELSHPPSPYSPDLSLSNFFLFPKLKVALKGRIFTDIMLIEAAVTRELYQWRSFQDLSTICTHVVRGAKYMMRTILTIAISILLLQHCMTLAC</sequence>
<name>A0A4Y2A463_ARAVE</name>
<dbReference type="InterPro" id="IPR036397">
    <property type="entry name" value="RNaseH_sf"/>
</dbReference>
<evidence type="ECO:0000313" key="2">
    <source>
        <dbReference type="EMBL" id="GBL74046.1"/>
    </source>
</evidence>
<proteinExistence type="predicted"/>
<keyword evidence="3" id="KW-1185">Reference proteome</keyword>
<dbReference type="EMBL" id="BGPR01000004">
    <property type="protein sequence ID" value="GBL74046.1"/>
    <property type="molecule type" value="Genomic_DNA"/>
</dbReference>
<dbReference type="GO" id="GO:0003676">
    <property type="term" value="F:nucleic acid binding"/>
    <property type="evidence" value="ECO:0007669"/>
    <property type="project" value="InterPro"/>
</dbReference>